<reference evidence="2 3" key="1">
    <citation type="submission" date="2018-06" db="EMBL/GenBank/DDBJ databases">
        <title>Genomic Encyclopedia of Type Strains, Phase IV (KMG-IV): sequencing the most valuable type-strain genomes for metagenomic binning, comparative biology and taxonomic classification.</title>
        <authorList>
            <person name="Goeker M."/>
        </authorList>
    </citation>
    <scope>NUCLEOTIDE SEQUENCE [LARGE SCALE GENOMIC DNA]</scope>
    <source>
        <strain evidence="2 3">DSM 18048</strain>
    </source>
</reference>
<dbReference type="Pfam" id="PF09948">
    <property type="entry name" value="PpoB2"/>
    <property type="match status" value="1"/>
</dbReference>
<comment type="caution">
    <text evidence="2">The sequence shown here is derived from an EMBL/GenBank/DDBJ whole genome shotgun (WGS) entry which is preliminary data.</text>
</comment>
<evidence type="ECO:0000313" key="3">
    <source>
        <dbReference type="Proteomes" id="UP000248326"/>
    </source>
</evidence>
<proteinExistence type="predicted"/>
<keyword evidence="1" id="KW-0472">Membrane</keyword>
<keyword evidence="3" id="KW-1185">Reference proteome</keyword>
<evidence type="ECO:0000313" key="2">
    <source>
        <dbReference type="EMBL" id="PYE52056.1"/>
    </source>
</evidence>
<name>A0A318S2B0_9DEIO</name>
<dbReference type="InterPro" id="IPR018688">
    <property type="entry name" value="PpoB2-like"/>
</dbReference>
<keyword evidence="1" id="KW-1133">Transmembrane helix</keyword>
<evidence type="ECO:0000256" key="1">
    <source>
        <dbReference type="SAM" id="Phobius"/>
    </source>
</evidence>
<feature type="transmembrane region" description="Helical" evidence="1">
    <location>
        <begin position="115"/>
        <end position="135"/>
    </location>
</feature>
<sequence length="182" mass="19992">MSVAMMLPFALVNARHVVTSSLWPRRLNALGVFTAGFLVVWTAVQFHMSWMAVGLSKLVDPAWLKAAAVVGAVAWMGASKQRQRRQHCLQTVPLAPRGWRAHASCLSYGLRTARACVLVCGPLMAVATVFHHAAWTMLAVFGLQCLERFSSRSTLRTVIVVLGVLLLVDRVDFMLLSGHTTH</sequence>
<organism evidence="2 3">
    <name type="scientific">Deinococcus yavapaiensis KR-236</name>
    <dbReference type="NCBI Taxonomy" id="694435"/>
    <lineage>
        <taxon>Bacteria</taxon>
        <taxon>Thermotogati</taxon>
        <taxon>Deinococcota</taxon>
        <taxon>Deinococci</taxon>
        <taxon>Deinococcales</taxon>
        <taxon>Deinococcaceae</taxon>
        <taxon>Deinococcus</taxon>
    </lineage>
</organism>
<protein>
    <submittedName>
        <fullName evidence="2">Putative metal-binding integral membrane protein DUF2182</fullName>
    </submittedName>
</protein>
<feature type="transmembrane region" description="Helical" evidence="1">
    <location>
        <begin position="62"/>
        <end position="78"/>
    </location>
</feature>
<dbReference type="Proteomes" id="UP000248326">
    <property type="component" value="Unassembled WGS sequence"/>
</dbReference>
<dbReference type="EMBL" id="QJSX01000013">
    <property type="protein sequence ID" value="PYE52056.1"/>
    <property type="molecule type" value="Genomic_DNA"/>
</dbReference>
<accession>A0A318S2B0</accession>
<dbReference type="AlphaFoldDB" id="A0A318S2B0"/>
<feature type="transmembrane region" description="Helical" evidence="1">
    <location>
        <begin position="155"/>
        <end position="176"/>
    </location>
</feature>
<keyword evidence="1" id="KW-0812">Transmembrane</keyword>
<feature type="transmembrane region" description="Helical" evidence="1">
    <location>
        <begin position="29"/>
        <end position="50"/>
    </location>
</feature>
<gene>
    <name evidence="2" type="ORF">DES52_113102</name>
</gene>
<dbReference type="RefSeq" id="WP_170131097.1">
    <property type="nucleotide sequence ID" value="NZ_QJSX01000013.1"/>
</dbReference>